<dbReference type="InterPro" id="IPR016035">
    <property type="entry name" value="Acyl_Trfase/lysoPLipase"/>
</dbReference>
<evidence type="ECO:0000313" key="4">
    <source>
        <dbReference type="Proteomes" id="UP000005289"/>
    </source>
</evidence>
<feature type="transmembrane region" description="Helical" evidence="2">
    <location>
        <begin position="447"/>
        <end position="476"/>
    </location>
</feature>
<dbReference type="GO" id="GO:0004623">
    <property type="term" value="F:phospholipase A2 activity"/>
    <property type="evidence" value="ECO:0007669"/>
    <property type="project" value="TreeGrafter"/>
</dbReference>
<protein>
    <recommendedName>
        <fullName evidence="5">PNPLA domain-containing protein</fullName>
    </recommendedName>
</protein>
<accession>W0DRW3</accession>
<evidence type="ECO:0000313" key="3">
    <source>
        <dbReference type="EMBL" id="AHF00018.1"/>
    </source>
</evidence>
<keyword evidence="2" id="KW-0472">Membrane</keyword>
<sequence length="985" mass="106270">MDRLDVSGLEADGDPEAQSGGAWELAYPRALRDREQALLRRRRKGAGVAGDDPAVGLALSGGGIRSATFALGVLQGLARRRHLGAIDYLSTVSGGGYIGAFLGRLYTREQVTDIDDVRAVLECDEVVDAASRGSGVAGKAAAAGEGRFAAGQVFRWLRENGRHLAPNGSGDLVLGGAVILRNFLALQIVMLVLVTLLFLVLQGPRLAAELGMPGSWAAIDSALALLPLGPAGILWWSPWVLLALGWLILAVIPLGWSYWVLAGDFTGGPEGPSGLGHNLRPLWGLLLVLAVFLVAGIWAALPVVRVNPGVALFCLAVSVIAAATVMLQAIVRRRAWTGYRPERQQLPRETPDGPLWLARLPAGSEHQARREVSDWLRNGLIVFAVVLGVAVIDTFGQTLYRVVAEGQLLAWLGMLIGALAMAGAAGRRLALLFGGTPGGERPSLPMGVAAALAAAALYLSVLTLVSALAHGVAWGFGDPGVAQRSPMLLIGAVFVALLLSWLFGGTWSFLNRSTLHAMYTARLARAYLGASNPRRVPTVNGKPQVEARGGDVTHPLPDDDLSLDAYFDRNDTVRSTSPWDKGAPLHLINVTVNETVDGRSNIQQNDRKGMGLAVGPAGISTGVRHHVYIGPDGLVKNAYPLALDGGFRVFESARPSVRYPGEDLSLGAWVGISGAAFSTGLGSRTNLAMSLLAGFFNLRLGYWWDSGMPPEKRSDPLAVAGGNEVSEAGAQPAGTAARHRLTRAFESLFPVQSYLVDEFLARFRGVARRWWYLSDGGHFENLGGYELIRRRLPLILIVDAEADPDYGFQGLANLVRKARLDFGAEVHFLDDHEIAQTTLPDQVKTQLGSLEMLRRGPWQDEPVPDSTGRSRRRRVFGPPQRAGRSLACAALARVRYDHDPERVSWLLYLKPALVGDEPADVQHYQSHHPDFPHETTADQFFDEAQWESYRRLGLHIAEKICGPERDGLTRFVDPLSDEQPTPEKA</sequence>
<dbReference type="AlphaFoldDB" id="W0DRW3"/>
<gene>
    <name evidence="3" type="ORF">THITH_06560</name>
</gene>
<feature type="transmembrane region" description="Helical" evidence="2">
    <location>
        <begin position="282"/>
        <end position="304"/>
    </location>
</feature>
<feature type="transmembrane region" description="Helical" evidence="2">
    <location>
        <begin position="213"/>
        <end position="233"/>
    </location>
</feature>
<evidence type="ECO:0000256" key="1">
    <source>
        <dbReference type="SAM" id="MobiDB-lite"/>
    </source>
</evidence>
<dbReference type="Proteomes" id="UP000005289">
    <property type="component" value="Chromosome"/>
</dbReference>
<feature type="transmembrane region" description="Helical" evidence="2">
    <location>
        <begin position="375"/>
        <end position="396"/>
    </location>
</feature>
<evidence type="ECO:0000256" key="2">
    <source>
        <dbReference type="SAM" id="Phobius"/>
    </source>
</evidence>
<dbReference type="GO" id="GO:0005829">
    <property type="term" value="C:cytosol"/>
    <property type="evidence" value="ECO:0007669"/>
    <property type="project" value="TreeGrafter"/>
</dbReference>
<dbReference type="Gene3D" id="3.40.1090.10">
    <property type="entry name" value="Cytosolic phospholipase A2 catalytic domain"/>
    <property type="match status" value="2"/>
</dbReference>
<evidence type="ECO:0008006" key="5">
    <source>
        <dbReference type="Google" id="ProtNLM"/>
    </source>
</evidence>
<dbReference type="PANTHER" id="PTHR10728:SF40">
    <property type="entry name" value="PATATIN FAMILY PROTEIN"/>
    <property type="match status" value="1"/>
</dbReference>
<dbReference type="PANTHER" id="PTHR10728">
    <property type="entry name" value="CYTOSOLIC PHOSPHOLIPASE A2"/>
    <property type="match status" value="1"/>
</dbReference>
<feature type="region of interest" description="Disordered" evidence="1">
    <location>
        <begin position="1"/>
        <end position="20"/>
    </location>
</feature>
<dbReference type="RefSeq" id="WP_006748650.1">
    <property type="nucleotide sequence ID" value="NZ_CP007029.1"/>
</dbReference>
<dbReference type="STRING" id="713585.THITH_06560"/>
<feature type="transmembrane region" description="Helical" evidence="2">
    <location>
        <begin position="408"/>
        <end position="426"/>
    </location>
</feature>
<dbReference type="EMBL" id="CP007029">
    <property type="protein sequence ID" value="AHF00018.1"/>
    <property type="molecule type" value="Genomic_DNA"/>
</dbReference>
<keyword evidence="2" id="KW-0812">Transmembrane</keyword>
<dbReference type="SUPFAM" id="SSF52151">
    <property type="entry name" value="FabD/lysophospholipase-like"/>
    <property type="match status" value="1"/>
</dbReference>
<dbReference type="HOGENOM" id="CLU_009252_0_0_6"/>
<name>W0DRW3_9GAMM</name>
<feature type="transmembrane region" description="Helical" evidence="2">
    <location>
        <begin position="310"/>
        <end position="331"/>
    </location>
</feature>
<feature type="transmembrane region" description="Helical" evidence="2">
    <location>
        <begin position="488"/>
        <end position="510"/>
    </location>
</feature>
<proteinExistence type="predicted"/>
<feature type="transmembrane region" description="Helical" evidence="2">
    <location>
        <begin position="183"/>
        <end position="201"/>
    </location>
</feature>
<keyword evidence="4" id="KW-1185">Reference proteome</keyword>
<dbReference type="GO" id="GO:0046475">
    <property type="term" value="P:glycerophospholipid catabolic process"/>
    <property type="evidence" value="ECO:0007669"/>
    <property type="project" value="TreeGrafter"/>
</dbReference>
<dbReference type="KEGG" id="tti:THITH_06560"/>
<feature type="region of interest" description="Disordered" evidence="1">
    <location>
        <begin position="856"/>
        <end position="879"/>
    </location>
</feature>
<feature type="transmembrane region" description="Helical" evidence="2">
    <location>
        <begin position="239"/>
        <end position="261"/>
    </location>
</feature>
<organism evidence="3 4">
    <name type="scientific">Thioalkalivibrio paradoxus ARh 1</name>
    <dbReference type="NCBI Taxonomy" id="713585"/>
    <lineage>
        <taxon>Bacteria</taxon>
        <taxon>Pseudomonadati</taxon>
        <taxon>Pseudomonadota</taxon>
        <taxon>Gammaproteobacteria</taxon>
        <taxon>Chromatiales</taxon>
        <taxon>Ectothiorhodospiraceae</taxon>
        <taxon>Thioalkalivibrio</taxon>
    </lineage>
</organism>
<keyword evidence="2" id="KW-1133">Transmembrane helix</keyword>
<reference evidence="3 4" key="1">
    <citation type="submission" date="2013-12" db="EMBL/GenBank/DDBJ databases">
        <authorList>
            <consortium name="DOE Joint Genome Institute"/>
            <person name="Muyzer G."/>
            <person name="Huntemann M."/>
            <person name="Han J."/>
            <person name="Chen A."/>
            <person name="Kyrpides N."/>
            <person name="Mavromatis K."/>
            <person name="Markowitz V."/>
            <person name="Palaniappan K."/>
            <person name="Ivanova N."/>
            <person name="Schaumberg A."/>
            <person name="Pati A."/>
            <person name="Liolios K."/>
            <person name="Nordberg H.P."/>
            <person name="Cantor M.N."/>
            <person name="Hua S.X."/>
            <person name="Woyke T."/>
        </authorList>
    </citation>
    <scope>NUCLEOTIDE SEQUENCE [LARGE SCALE GENOMIC DNA]</scope>
    <source>
        <strain evidence="3 4">ARh 1</strain>
    </source>
</reference>